<dbReference type="InterPro" id="IPR008775">
    <property type="entry name" value="Phytyl_CoA_dOase-like"/>
</dbReference>
<dbReference type="InParanoid" id="A0A1Y2AQ00"/>
<organism evidence="1 2">
    <name type="scientific">Naematelia encephala</name>
    <dbReference type="NCBI Taxonomy" id="71784"/>
    <lineage>
        <taxon>Eukaryota</taxon>
        <taxon>Fungi</taxon>
        <taxon>Dikarya</taxon>
        <taxon>Basidiomycota</taxon>
        <taxon>Agaricomycotina</taxon>
        <taxon>Tremellomycetes</taxon>
        <taxon>Tremellales</taxon>
        <taxon>Naemateliaceae</taxon>
        <taxon>Naematelia</taxon>
    </lineage>
</organism>
<evidence type="ECO:0000313" key="1">
    <source>
        <dbReference type="EMBL" id="ORY24566.1"/>
    </source>
</evidence>
<keyword evidence="2" id="KW-1185">Reference proteome</keyword>
<dbReference type="InterPro" id="IPR051961">
    <property type="entry name" value="Fungal_Metabolite_Diox"/>
</dbReference>
<evidence type="ECO:0008006" key="3">
    <source>
        <dbReference type="Google" id="ProtNLM"/>
    </source>
</evidence>
<dbReference type="EMBL" id="MCFC01000066">
    <property type="protein sequence ID" value="ORY24566.1"/>
    <property type="molecule type" value="Genomic_DNA"/>
</dbReference>
<dbReference type="SUPFAM" id="SSF51197">
    <property type="entry name" value="Clavaminate synthase-like"/>
    <property type="match status" value="1"/>
</dbReference>
<dbReference type="Pfam" id="PF05721">
    <property type="entry name" value="PhyH"/>
    <property type="match status" value="1"/>
</dbReference>
<comment type="caution">
    <text evidence="1">The sequence shown here is derived from an EMBL/GenBank/DDBJ whole genome shotgun (WGS) entry which is preliminary data.</text>
</comment>
<dbReference type="AlphaFoldDB" id="A0A1Y2AQ00"/>
<proteinExistence type="predicted"/>
<gene>
    <name evidence="1" type="ORF">BCR39DRAFT_546491</name>
</gene>
<protein>
    <recommendedName>
        <fullName evidence="3">Phytanoyl-CoA dioxygenase family protein</fullName>
    </recommendedName>
</protein>
<sequence>MPAFIPTEQERAAQQFSPDTLFQAVRAFNRDGFLVMEDIMDTSVLDGIRDFLVGEGDDIRKPHKAEEGRATGNFLQAAPAHLPELGSDMLYKNPFVLQVINAYLGARPQFIYTAGNNATKGERCDRGCIQVAAQTVLCDFTPESGATEVWPGSHRFTAITDHEEKNSGFAMEIRSEVVEKRRETHPPVQVPCRYGGVFLRDMRLWHAGMPNSTHADRIMLACGYTARWYQCEGTVKLPIGTEHLYQSSDLVEVMSEFLPLEEYLNMRNVITPNQFQTRLHLDDGCGRRDIEEM</sequence>
<dbReference type="OrthoDB" id="407832at2759"/>
<dbReference type="Gene3D" id="2.60.120.620">
    <property type="entry name" value="q2cbj1_9rhob like domain"/>
    <property type="match status" value="1"/>
</dbReference>
<dbReference type="PANTHER" id="PTHR37563:SF2">
    <property type="entry name" value="PHYTANOYL-COA DIOXYGENASE FAMILY PROTEIN (AFU_ORTHOLOGUE AFUA_2G03330)"/>
    <property type="match status" value="1"/>
</dbReference>
<reference evidence="1 2" key="1">
    <citation type="submission" date="2016-07" db="EMBL/GenBank/DDBJ databases">
        <title>Pervasive Adenine N6-methylation of Active Genes in Fungi.</title>
        <authorList>
            <consortium name="DOE Joint Genome Institute"/>
            <person name="Mondo S.J."/>
            <person name="Dannebaum R.O."/>
            <person name="Kuo R.C."/>
            <person name="Labutti K."/>
            <person name="Haridas S."/>
            <person name="Kuo A."/>
            <person name="Salamov A."/>
            <person name="Ahrendt S.R."/>
            <person name="Lipzen A."/>
            <person name="Sullivan W."/>
            <person name="Andreopoulos W.B."/>
            <person name="Clum A."/>
            <person name="Lindquist E."/>
            <person name="Daum C."/>
            <person name="Ramamoorthy G.K."/>
            <person name="Gryganskyi A."/>
            <person name="Culley D."/>
            <person name="Magnuson J.K."/>
            <person name="James T.Y."/>
            <person name="O'Malley M.A."/>
            <person name="Stajich J.E."/>
            <person name="Spatafora J.W."/>
            <person name="Visel A."/>
            <person name="Grigoriev I.V."/>
        </authorList>
    </citation>
    <scope>NUCLEOTIDE SEQUENCE [LARGE SCALE GENOMIC DNA]</scope>
    <source>
        <strain evidence="1 2">68-887.2</strain>
    </source>
</reference>
<accession>A0A1Y2AQ00</accession>
<evidence type="ECO:0000313" key="2">
    <source>
        <dbReference type="Proteomes" id="UP000193986"/>
    </source>
</evidence>
<name>A0A1Y2AQ00_9TREE</name>
<dbReference type="PANTHER" id="PTHR37563">
    <property type="entry name" value="PHYTANOYL-COA DIOXYGENASE FAMILY PROTEIN (AFU_ORTHOLOGUE AFUA_2G03330)"/>
    <property type="match status" value="1"/>
</dbReference>
<dbReference type="Proteomes" id="UP000193986">
    <property type="component" value="Unassembled WGS sequence"/>
</dbReference>